<dbReference type="STRING" id="1234679.BN424_2984"/>
<accession>K8EV80</accession>
<keyword evidence="5" id="KW-0472">Membrane</keyword>
<keyword evidence="2" id="KW-0964">Secreted</keyword>
<keyword evidence="8" id="KW-1185">Reference proteome</keyword>
<evidence type="ECO:0000256" key="4">
    <source>
        <dbReference type="ARBA" id="ARBA00023088"/>
    </source>
</evidence>
<organism evidence="7 8">
    <name type="scientific">Carnobacterium maltaromaticum LMA28</name>
    <dbReference type="NCBI Taxonomy" id="1234679"/>
    <lineage>
        <taxon>Bacteria</taxon>
        <taxon>Bacillati</taxon>
        <taxon>Bacillota</taxon>
        <taxon>Bacilli</taxon>
        <taxon>Lactobacillales</taxon>
        <taxon>Carnobacteriaceae</taxon>
        <taxon>Carnobacterium</taxon>
    </lineage>
</organism>
<protein>
    <submittedName>
        <fullName evidence="7">LPXTG-motif cell wall anchor domain protein</fullName>
    </submittedName>
</protein>
<sequence>MGETGQTITYVYKEIEITSGVVDQPMEKSFDDQDNKKITLISSRDLLPKTGERKNSSYAIFGLIILSLFGLMIGISKNKNVSN</sequence>
<keyword evidence="3" id="KW-0732">Signal</keyword>
<evidence type="ECO:0000256" key="5">
    <source>
        <dbReference type="SAM" id="Phobius"/>
    </source>
</evidence>
<evidence type="ECO:0000259" key="6">
    <source>
        <dbReference type="PROSITE" id="PS50847"/>
    </source>
</evidence>
<dbReference type="EMBL" id="HE999757">
    <property type="protein sequence ID" value="CCO12581.1"/>
    <property type="molecule type" value="Genomic_DNA"/>
</dbReference>
<proteinExistence type="predicted"/>
<evidence type="ECO:0000256" key="2">
    <source>
        <dbReference type="ARBA" id="ARBA00022525"/>
    </source>
</evidence>
<reference evidence="8" key="1">
    <citation type="journal article" date="2013" name="Genome Announc.">
        <title>Complete Chromosome Sequence of Carnobacterium maltaromaticum LMA 28.</title>
        <authorList>
            <person name="Cailliez-Grimal C."/>
            <person name="Chaillou S."/>
            <person name="Anba-Mondoloni J."/>
            <person name="Loux V."/>
            <person name="Afzal M.I."/>
            <person name="Rahman A."/>
            <person name="Kergourlay G."/>
            <person name="Champomier-Verges M.C."/>
            <person name="Zagorec M."/>
            <person name="Dalgaard P."/>
            <person name="Leisner J.J."/>
            <person name="Prevost H."/>
            <person name="Revol-Junelles A.M."/>
            <person name="Borges F."/>
        </authorList>
    </citation>
    <scope>NUCLEOTIDE SEQUENCE</scope>
    <source>
        <strain evidence="8">LMA28</strain>
    </source>
</reference>
<dbReference type="Proteomes" id="UP000000212">
    <property type="component" value="Chromosome"/>
</dbReference>
<name>K8EV80_CARML</name>
<dbReference type="PROSITE" id="PS50847">
    <property type="entry name" value="GRAM_POS_ANCHORING"/>
    <property type="match status" value="1"/>
</dbReference>
<dbReference type="KEGG" id="cml:BN424_2984"/>
<feature type="domain" description="Gram-positive cocci surface proteins LPxTG" evidence="6">
    <location>
        <begin position="47"/>
        <end position="83"/>
    </location>
</feature>
<dbReference type="AlphaFoldDB" id="K8EV80"/>
<keyword evidence="5" id="KW-1133">Transmembrane helix</keyword>
<keyword evidence="1" id="KW-0134">Cell wall</keyword>
<dbReference type="HOGENOM" id="CLU_2536404_0_0_9"/>
<evidence type="ECO:0000313" key="8">
    <source>
        <dbReference type="Proteomes" id="UP000000212"/>
    </source>
</evidence>
<feature type="transmembrane region" description="Helical" evidence="5">
    <location>
        <begin position="56"/>
        <end position="75"/>
    </location>
</feature>
<gene>
    <name evidence="7" type="ORF">BN424_2984</name>
</gene>
<dbReference type="NCBIfam" id="TIGR01167">
    <property type="entry name" value="LPXTG_anchor"/>
    <property type="match status" value="1"/>
</dbReference>
<dbReference type="PATRIC" id="fig|1234679.3.peg.2995"/>
<keyword evidence="4" id="KW-0572">Peptidoglycan-anchor</keyword>
<evidence type="ECO:0000313" key="7">
    <source>
        <dbReference type="EMBL" id="CCO12581.1"/>
    </source>
</evidence>
<evidence type="ECO:0000256" key="3">
    <source>
        <dbReference type="ARBA" id="ARBA00022729"/>
    </source>
</evidence>
<keyword evidence="5" id="KW-0812">Transmembrane</keyword>
<evidence type="ECO:0000256" key="1">
    <source>
        <dbReference type="ARBA" id="ARBA00022512"/>
    </source>
</evidence>
<dbReference type="InterPro" id="IPR019931">
    <property type="entry name" value="LPXTG_anchor"/>
</dbReference>
<dbReference type="Pfam" id="PF00746">
    <property type="entry name" value="Gram_pos_anchor"/>
    <property type="match status" value="1"/>
</dbReference>